<evidence type="ECO:0000313" key="3">
    <source>
        <dbReference type="Proteomes" id="UP000262882"/>
    </source>
</evidence>
<protein>
    <submittedName>
        <fullName evidence="2">Uncharacterized protein</fullName>
    </submittedName>
</protein>
<keyword evidence="3" id="KW-1185">Reference proteome</keyword>
<feature type="compositionally biased region" description="Low complexity" evidence="1">
    <location>
        <begin position="36"/>
        <end position="54"/>
    </location>
</feature>
<evidence type="ECO:0000313" key="2">
    <source>
        <dbReference type="EMBL" id="RFS85407.1"/>
    </source>
</evidence>
<feature type="compositionally biased region" description="Basic and acidic residues" evidence="1">
    <location>
        <begin position="67"/>
        <end position="80"/>
    </location>
</feature>
<proteinExistence type="predicted"/>
<evidence type="ECO:0000256" key="1">
    <source>
        <dbReference type="SAM" id="MobiDB-lite"/>
    </source>
</evidence>
<gene>
    <name evidence="2" type="ORF">D0T12_10230</name>
</gene>
<feature type="compositionally biased region" description="Gly residues" evidence="1">
    <location>
        <begin position="55"/>
        <end position="65"/>
    </location>
</feature>
<dbReference type="EMBL" id="QVNQ01000003">
    <property type="protein sequence ID" value="RFS85407.1"/>
    <property type="molecule type" value="Genomic_DNA"/>
</dbReference>
<comment type="caution">
    <text evidence="2">The sequence shown here is derived from an EMBL/GenBank/DDBJ whole genome shotgun (WGS) entry which is preliminary data.</text>
</comment>
<feature type="region of interest" description="Disordered" evidence="1">
    <location>
        <begin position="1"/>
        <end position="88"/>
    </location>
</feature>
<accession>A0A372GJ73</accession>
<feature type="compositionally biased region" description="Low complexity" evidence="1">
    <location>
        <begin position="11"/>
        <end position="20"/>
    </location>
</feature>
<name>A0A372GJ73_9ACTN</name>
<dbReference type="Proteomes" id="UP000262882">
    <property type="component" value="Unassembled WGS sequence"/>
</dbReference>
<reference evidence="2 3" key="1">
    <citation type="submission" date="2018-08" db="EMBL/GenBank/DDBJ databases">
        <title>Actinomadura spongicola sp. nov., isolated from marine sponge Leucetta chagosensis.</title>
        <authorList>
            <person name="Li L."/>
            <person name="Lin H.W."/>
        </authorList>
    </citation>
    <scope>NUCLEOTIDE SEQUENCE [LARGE SCALE GENOMIC DNA]</scope>
    <source>
        <strain evidence="2 3">LHW52907</strain>
    </source>
</reference>
<organism evidence="2 3">
    <name type="scientific">Actinomadura spongiicola</name>
    <dbReference type="NCBI Taxonomy" id="2303421"/>
    <lineage>
        <taxon>Bacteria</taxon>
        <taxon>Bacillati</taxon>
        <taxon>Actinomycetota</taxon>
        <taxon>Actinomycetes</taxon>
        <taxon>Streptosporangiales</taxon>
        <taxon>Thermomonosporaceae</taxon>
        <taxon>Actinomadura</taxon>
    </lineage>
</organism>
<dbReference type="AlphaFoldDB" id="A0A372GJ73"/>
<sequence>MGDRTSDTGILPGRLGLRAGPARRPHRRGGTGTGARRGPLVLRRRVAALAAPGGRPAGAGRGGAGRPRADPRDRPGRGRADPPVTAMV</sequence>